<sequence length="500" mass="55032">MSAALPTEPLGWLLSIIVLLGAIPMFVSATGHVLAGLHRVRDHYRQADGAYQPRVAVIVPAWNEASVLEHSIERMMALDYPSDKLRLVVVDDASTDDTPQIAREAVRRYPGRVVHLRRERGGQGKAHTLNHGLAHVLADDWAEAVLITDADVVFTPTAIGRMGRHLADPSVGAVMGFIREASEPAHWVGRYVGFEYATAQLAMRRAQNVVGVQGCLAGGAQMLSRANLEAIGGRIDTTTLAEDTVTTMQTQLGGRRVVFDPNAECWAEEPASLVALWKQRLRWARGNLQVTRRFRSVFFRRSNEHHLGNWWFGTMWFSTLYLPAFMIAASVALVVLWFVDQGPAHIAFQLYWGLSTLLFIFGTTFVLLLDRRVAYQSWLAALTFPGLVNLLILAVMLAPRPMDALAGQVMPTFGVTWDDRARAIAVLLAYAWTGAAMLAGWLVYRADRVAWLRPVVPALVLVVGFGPVLCAVSIAAYVAEARGAASTWDKTEKTGKVRTS</sequence>
<keyword evidence="2 5" id="KW-0328">Glycosyltransferase</keyword>
<feature type="transmembrane region" description="Helical" evidence="4">
    <location>
        <begin position="423"/>
        <end position="444"/>
    </location>
</feature>
<evidence type="ECO:0000256" key="1">
    <source>
        <dbReference type="ARBA" id="ARBA00006739"/>
    </source>
</evidence>
<comment type="caution">
    <text evidence="5">The sequence shown here is derived from an EMBL/GenBank/DDBJ whole genome shotgun (WGS) entry which is preliminary data.</text>
</comment>
<feature type="transmembrane region" description="Helical" evidence="4">
    <location>
        <begin position="310"/>
        <end position="338"/>
    </location>
</feature>
<dbReference type="EMBL" id="CACRYJ010000016">
    <property type="protein sequence ID" value="VZO35925.1"/>
    <property type="molecule type" value="Genomic_DNA"/>
</dbReference>
<keyword evidence="3 5" id="KW-0808">Transferase</keyword>
<dbReference type="CDD" id="cd06423">
    <property type="entry name" value="CESA_like"/>
    <property type="match status" value="1"/>
</dbReference>
<evidence type="ECO:0000256" key="4">
    <source>
        <dbReference type="SAM" id="Phobius"/>
    </source>
</evidence>
<accession>A0A7M4DG82</accession>
<dbReference type="PANTHER" id="PTHR43630:SF1">
    <property type="entry name" value="POLY-BETA-1,6-N-ACETYL-D-GLUCOSAMINE SYNTHASE"/>
    <property type="match status" value="1"/>
</dbReference>
<dbReference type="InterPro" id="IPR029044">
    <property type="entry name" value="Nucleotide-diphossugar_trans"/>
</dbReference>
<keyword evidence="4" id="KW-1133">Transmembrane helix</keyword>
<evidence type="ECO:0000313" key="6">
    <source>
        <dbReference type="Proteomes" id="UP000419743"/>
    </source>
</evidence>
<keyword evidence="4" id="KW-0812">Transmembrane</keyword>
<feature type="transmembrane region" description="Helical" evidence="4">
    <location>
        <begin position="378"/>
        <end position="398"/>
    </location>
</feature>
<reference evidence="5 6" key="1">
    <citation type="submission" date="2019-11" db="EMBL/GenBank/DDBJ databases">
        <authorList>
            <person name="Criscuolo A."/>
        </authorList>
    </citation>
    <scope>NUCLEOTIDE SEQUENCE [LARGE SCALE GENOMIC DNA]</scope>
    <source>
        <strain evidence="5">CIP111667</strain>
    </source>
</reference>
<dbReference type="GO" id="GO:0016757">
    <property type="term" value="F:glycosyltransferase activity"/>
    <property type="evidence" value="ECO:0007669"/>
    <property type="project" value="UniProtKB-KW"/>
</dbReference>
<dbReference type="PANTHER" id="PTHR43630">
    <property type="entry name" value="POLY-BETA-1,6-N-ACETYL-D-GLUCOSAMINE SYNTHASE"/>
    <property type="match status" value="1"/>
</dbReference>
<evidence type="ECO:0000256" key="3">
    <source>
        <dbReference type="ARBA" id="ARBA00022679"/>
    </source>
</evidence>
<dbReference type="AlphaFoldDB" id="A0A7M4DG82"/>
<gene>
    <name evidence="5" type="primary">icaA</name>
    <name evidence="5" type="ORF">HALOF300_01128</name>
</gene>
<dbReference type="Gene3D" id="3.90.550.10">
    <property type="entry name" value="Spore Coat Polysaccharide Biosynthesis Protein SpsA, Chain A"/>
    <property type="match status" value="1"/>
</dbReference>
<organism evidence="5 6">
    <name type="scientific">Occultella aeris</name>
    <dbReference type="NCBI Taxonomy" id="2761496"/>
    <lineage>
        <taxon>Bacteria</taxon>
        <taxon>Bacillati</taxon>
        <taxon>Actinomycetota</taxon>
        <taxon>Actinomycetes</taxon>
        <taxon>Micrococcales</taxon>
        <taxon>Ruaniaceae</taxon>
        <taxon>Occultella</taxon>
    </lineage>
</organism>
<evidence type="ECO:0000313" key="5">
    <source>
        <dbReference type="EMBL" id="VZO35925.1"/>
    </source>
</evidence>
<comment type="similarity">
    <text evidence="1">Belongs to the glycosyltransferase 2 family.</text>
</comment>
<name>A0A7M4DG82_9MICO</name>
<keyword evidence="4" id="KW-0472">Membrane</keyword>
<dbReference type="EC" id="2.4.1.-" evidence="5"/>
<feature type="transmembrane region" description="Helical" evidence="4">
    <location>
        <begin position="350"/>
        <end position="369"/>
    </location>
</feature>
<dbReference type="Proteomes" id="UP000419743">
    <property type="component" value="Unassembled WGS sequence"/>
</dbReference>
<protein>
    <submittedName>
        <fullName evidence="5">Poly-beta-1,6-N-acetyl-D-glucosamine synthase</fullName>
        <ecNumber evidence="5">2.4.1.-</ecNumber>
    </submittedName>
</protein>
<dbReference type="Pfam" id="PF13641">
    <property type="entry name" value="Glyco_tranf_2_3"/>
    <property type="match status" value="1"/>
</dbReference>
<feature type="transmembrane region" description="Helical" evidence="4">
    <location>
        <begin position="456"/>
        <end position="479"/>
    </location>
</feature>
<dbReference type="SUPFAM" id="SSF53448">
    <property type="entry name" value="Nucleotide-diphospho-sugar transferases"/>
    <property type="match status" value="1"/>
</dbReference>
<keyword evidence="6" id="KW-1185">Reference proteome</keyword>
<dbReference type="RefSeq" id="WP_231955055.1">
    <property type="nucleotide sequence ID" value="NZ_CACRYJ010000016.1"/>
</dbReference>
<feature type="transmembrane region" description="Helical" evidence="4">
    <location>
        <begin position="12"/>
        <end position="35"/>
    </location>
</feature>
<evidence type="ECO:0000256" key="2">
    <source>
        <dbReference type="ARBA" id="ARBA00022676"/>
    </source>
</evidence>
<proteinExistence type="inferred from homology"/>